<organism evidence="1 2">
    <name type="scientific">Eiseniibacteriota bacterium</name>
    <dbReference type="NCBI Taxonomy" id="2212470"/>
    <lineage>
        <taxon>Bacteria</taxon>
        <taxon>Candidatus Eiseniibacteriota</taxon>
    </lineage>
</organism>
<evidence type="ECO:0000313" key="1">
    <source>
        <dbReference type="EMBL" id="NOT35361.1"/>
    </source>
</evidence>
<accession>A0A849SLQ0</accession>
<sequence>MKVRFILLIVVATFMSLALLSCGSKSPTEPNEVELSCANLNLAPDSMRVDVGTPAFSNPTSVTNPLFPVSAQSRVLLMGNVDGAPFRVEVTLLPGTRLITWNGNAVETLVSQYVAFLGGRIHEVALDWYAQADDGAVWYFGEDVFNYEDGRISDTDGTWLAGLDGPPGMIMAGVPQVGDVWRPENICESVFEEVTVQSVGVTVNGPQGPINGAIIVRELHLDGTQESKTFAPAYGEFSTGSGTNLEAVALALPTDALAGPMPAELNTLWTGAAQVFDAAGSGAWSTASASVTAVNAAWATFQTGSLPPMLLAQMNEARGRLVSAVNATQVANARQASIDVARATLDFQQRHRPRAEVDTDLIELWIRQLLVDEAANDEGAVMGDVVAIKWTRDRLTSSEAAPIEADVRAVLAAVEARDPVATKAAAARLRRTLAR</sequence>
<reference evidence="1 2" key="1">
    <citation type="submission" date="2020-04" db="EMBL/GenBank/DDBJ databases">
        <title>Metagenomic profiling of ammonia- and methane-oxidizing microorganisms in a Dutch drinking water treatment plant.</title>
        <authorList>
            <person name="Poghosyan L."/>
            <person name="Leucker S."/>
        </authorList>
    </citation>
    <scope>NUCLEOTIDE SEQUENCE [LARGE SCALE GENOMIC DNA]</scope>
    <source>
        <strain evidence="1">S-RSF-IL-03</strain>
    </source>
</reference>
<proteinExistence type="predicted"/>
<protein>
    <submittedName>
        <fullName evidence="1">Uncharacterized protein</fullName>
    </submittedName>
</protein>
<gene>
    <name evidence="1" type="ORF">HOP12_14550</name>
</gene>
<dbReference type="Proteomes" id="UP000580839">
    <property type="component" value="Unassembled WGS sequence"/>
</dbReference>
<dbReference type="EMBL" id="JABFRW010000190">
    <property type="protein sequence ID" value="NOT35361.1"/>
    <property type="molecule type" value="Genomic_DNA"/>
</dbReference>
<dbReference type="AlphaFoldDB" id="A0A849SLQ0"/>
<dbReference type="PROSITE" id="PS51257">
    <property type="entry name" value="PROKAR_LIPOPROTEIN"/>
    <property type="match status" value="1"/>
</dbReference>
<comment type="caution">
    <text evidence="1">The sequence shown here is derived from an EMBL/GenBank/DDBJ whole genome shotgun (WGS) entry which is preliminary data.</text>
</comment>
<evidence type="ECO:0000313" key="2">
    <source>
        <dbReference type="Proteomes" id="UP000580839"/>
    </source>
</evidence>
<name>A0A849SLQ0_UNCEI</name>